<gene>
    <name evidence="5" type="ORF">E4K65_33835</name>
</gene>
<dbReference type="GO" id="GO:0003700">
    <property type="term" value="F:DNA-binding transcription factor activity"/>
    <property type="evidence" value="ECO:0007669"/>
    <property type="project" value="InterPro"/>
</dbReference>
<dbReference type="PRINTS" id="PR00035">
    <property type="entry name" value="HTHGNTR"/>
</dbReference>
<dbReference type="OrthoDB" id="9788098at2"/>
<dbReference type="AlphaFoldDB" id="A0A4Y9LL90"/>
<dbReference type="Pfam" id="PF07729">
    <property type="entry name" value="FCD"/>
    <property type="match status" value="1"/>
</dbReference>
<dbReference type="CDD" id="cd07377">
    <property type="entry name" value="WHTH_GntR"/>
    <property type="match status" value="1"/>
</dbReference>
<dbReference type="SUPFAM" id="SSF48008">
    <property type="entry name" value="GntR ligand-binding domain-like"/>
    <property type="match status" value="1"/>
</dbReference>
<dbReference type="Pfam" id="PF00392">
    <property type="entry name" value="GntR"/>
    <property type="match status" value="1"/>
</dbReference>
<reference evidence="5 6" key="1">
    <citation type="submission" date="2019-03" db="EMBL/GenBank/DDBJ databases">
        <title>Bradyrhizobium diversity isolated from nodules of Chamaecrista fasciculata.</title>
        <authorList>
            <person name="Klepa M.S."/>
            <person name="Urquiaga M.O."/>
            <person name="Hungria M."/>
            <person name="Delamuta J.R."/>
        </authorList>
    </citation>
    <scope>NUCLEOTIDE SEQUENCE [LARGE SCALE GENOMIC DNA]</scope>
    <source>
        <strain evidence="5 6">CNPSo 3448</strain>
    </source>
</reference>
<evidence type="ECO:0000256" key="2">
    <source>
        <dbReference type="ARBA" id="ARBA00023125"/>
    </source>
</evidence>
<dbReference type="InterPro" id="IPR011711">
    <property type="entry name" value="GntR_C"/>
</dbReference>
<name>A0A4Y9LL90_9BRAD</name>
<keyword evidence="6" id="KW-1185">Reference proteome</keyword>
<evidence type="ECO:0000259" key="4">
    <source>
        <dbReference type="PROSITE" id="PS50949"/>
    </source>
</evidence>
<evidence type="ECO:0000313" key="5">
    <source>
        <dbReference type="EMBL" id="TFV43204.1"/>
    </source>
</evidence>
<dbReference type="GO" id="GO:0003677">
    <property type="term" value="F:DNA binding"/>
    <property type="evidence" value="ECO:0007669"/>
    <property type="project" value="UniProtKB-KW"/>
</dbReference>
<feature type="domain" description="HTH gntR-type" evidence="4">
    <location>
        <begin position="65"/>
        <end position="132"/>
    </location>
</feature>
<dbReference type="SUPFAM" id="SSF46785">
    <property type="entry name" value="Winged helix' DNA-binding domain"/>
    <property type="match status" value="1"/>
</dbReference>
<dbReference type="PANTHER" id="PTHR43537:SF49">
    <property type="entry name" value="TRANSCRIPTIONAL REGULATORY PROTEIN"/>
    <property type="match status" value="1"/>
</dbReference>
<comment type="caution">
    <text evidence="5">The sequence shown here is derived from an EMBL/GenBank/DDBJ whole genome shotgun (WGS) entry which is preliminary data.</text>
</comment>
<evidence type="ECO:0000256" key="1">
    <source>
        <dbReference type="ARBA" id="ARBA00023015"/>
    </source>
</evidence>
<dbReference type="EMBL" id="SPQT01000025">
    <property type="protein sequence ID" value="TFV43204.1"/>
    <property type="molecule type" value="Genomic_DNA"/>
</dbReference>
<sequence>MRRSWRHSARRRPRSTGPPLRTFVYKDIQKLRKRHLCMGRMRLALRGCMTRRPAKAGSIARGAGVALGEAVFRSLCEALQAGSYRAGDRLREEEVAQRLKVSRTPVREALGRLAARGFVEPAGGRGLIVRNLDISEVLELYAMREIMEGAAARLAAEHASATEIDALRDIEQTFVEASAADAIEMARLNRAFHEAICRAARNRYLDNASRELQDWIALLGPTTFTVTGRPSTSHGEHQAVIDAIAARDGDRAEQLARAHIREALRCRLKLLQKQ</sequence>
<evidence type="ECO:0000313" key="6">
    <source>
        <dbReference type="Proteomes" id="UP000297966"/>
    </source>
</evidence>
<dbReference type="Proteomes" id="UP000297966">
    <property type="component" value="Unassembled WGS sequence"/>
</dbReference>
<keyword evidence="3" id="KW-0804">Transcription</keyword>
<dbReference type="SMART" id="SM00895">
    <property type="entry name" value="FCD"/>
    <property type="match status" value="1"/>
</dbReference>
<dbReference type="InterPro" id="IPR000524">
    <property type="entry name" value="Tscrpt_reg_HTH_GntR"/>
</dbReference>
<dbReference type="PROSITE" id="PS50949">
    <property type="entry name" value="HTH_GNTR"/>
    <property type="match status" value="1"/>
</dbReference>
<dbReference type="PANTHER" id="PTHR43537">
    <property type="entry name" value="TRANSCRIPTIONAL REGULATOR, GNTR FAMILY"/>
    <property type="match status" value="1"/>
</dbReference>
<protein>
    <submittedName>
        <fullName evidence="5">GntR family transcriptional regulator</fullName>
    </submittedName>
</protein>
<accession>A0A4Y9LL90</accession>
<dbReference type="SMART" id="SM00345">
    <property type="entry name" value="HTH_GNTR"/>
    <property type="match status" value="1"/>
</dbReference>
<keyword evidence="2" id="KW-0238">DNA-binding</keyword>
<dbReference type="Gene3D" id="1.10.10.10">
    <property type="entry name" value="Winged helix-like DNA-binding domain superfamily/Winged helix DNA-binding domain"/>
    <property type="match status" value="1"/>
</dbReference>
<dbReference type="InterPro" id="IPR036388">
    <property type="entry name" value="WH-like_DNA-bd_sf"/>
</dbReference>
<evidence type="ECO:0000256" key="3">
    <source>
        <dbReference type="ARBA" id="ARBA00023163"/>
    </source>
</evidence>
<dbReference type="InterPro" id="IPR008920">
    <property type="entry name" value="TF_FadR/GntR_C"/>
</dbReference>
<organism evidence="5 6">
    <name type="scientific">Bradyrhizobium niftali</name>
    <dbReference type="NCBI Taxonomy" id="2560055"/>
    <lineage>
        <taxon>Bacteria</taxon>
        <taxon>Pseudomonadati</taxon>
        <taxon>Pseudomonadota</taxon>
        <taxon>Alphaproteobacteria</taxon>
        <taxon>Hyphomicrobiales</taxon>
        <taxon>Nitrobacteraceae</taxon>
        <taxon>Bradyrhizobium</taxon>
    </lineage>
</organism>
<keyword evidence="1" id="KW-0805">Transcription regulation</keyword>
<dbReference type="Gene3D" id="1.20.120.530">
    <property type="entry name" value="GntR ligand-binding domain-like"/>
    <property type="match status" value="1"/>
</dbReference>
<proteinExistence type="predicted"/>
<dbReference type="InterPro" id="IPR036390">
    <property type="entry name" value="WH_DNA-bd_sf"/>
</dbReference>